<dbReference type="InterPro" id="IPR032710">
    <property type="entry name" value="NTF2-like_dom_sf"/>
</dbReference>
<keyword evidence="3" id="KW-1185">Reference proteome</keyword>
<dbReference type="SUPFAM" id="SSF54427">
    <property type="entry name" value="NTF2-like"/>
    <property type="match status" value="1"/>
</dbReference>
<feature type="region of interest" description="Disordered" evidence="1">
    <location>
        <begin position="48"/>
        <end position="67"/>
    </location>
</feature>
<accession>A0ABD1YXX9</accession>
<sequence>MSNHLGVVSSSRNLNLYFTSPSSMKRSTFGRKVDRGIHICMRKDCSADSSERDADTSGRESRSQRETMEPLWLRAAVSGVTEVLRVFATESRSSLAPSTATEKATVAIEDILDGLREDYARAYFLTGEFLESIYTEDCIFADPTIQFSGRDLYKRNLKLLVPFFEDPSLTLDSIDQVEKGGSRFIETAWKLRVYLKLPWRPFIYVDGRTKYNLNDENKIVEHIESWNVTGLEAVGQIFKPSERAFWKQS</sequence>
<dbReference type="Proteomes" id="UP001605036">
    <property type="component" value="Unassembled WGS sequence"/>
</dbReference>
<evidence type="ECO:0000313" key="2">
    <source>
        <dbReference type="EMBL" id="KAL2635335.1"/>
    </source>
</evidence>
<name>A0ABD1YXX9_9MARC</name>
<dbReference type="PANTHER" id="PTHR34123">
    <property type="entry name" value="OS04G0578200 PROTEIN"/>
    <property type="match status" value="1"/>
</dbReference>
<comment type="caution">
    <text evidence="2">The sequence shown here is derived from an EMBL/GenBank/DDBJ whole genome shotgun (WGS) entry which is preliminary data.</text>
</comment>
<evidence type="ECO:0000313" key="3">
    <source>
        <dbReference type="Proteomes" id="UP001605036"/>
    </source>
</evidence>
<gene>
    <name evidence="2" type="ORF">R1flu_006814</name>
</gene>
<dbReference type="Pfam" id="PF10184">
    <property type="entry name" value="DUF2358"/>
    <property type="match status" value="1"/>
</dbReference>
<organism evidence="2 3">
    <name type="scientific">Riccia fluitans</name>
    <dbReference type="NCBI Taxonomy" id="41844"/>
    <lineage>
        <taxon>Eukaryota</taxon>
        <taxon>Viridiplantae</taxon>
        <taxon>Streptophyta</taxon>
        <taxon>Embryophyta</taxon>
        <taxon>Marchantiophyta</taxon>
        <taxon>Marchantiopsida</taxon>
        <taxon>Marchantiidae</taxon>
        <taxon>Marchantiales</taxon>
        <taxon>Ricciaceae</taxon>
        <taxon>Riccia</taxon>
    </lineage>
</organism>
<dbReference type="InterPro" id="IPR018790">
    <property type="entry name" value="DUF2358"/>
</dbReference>
<dbReference type="EMBL" id="JBHFFA010000003">
    <property type="protein sequence ID" value="KAL2635335.1"/>
    <property type="molecule type" value="Genomic_DNA"/>
</dbReference>
<protein>
    <submittedName>
        <fullName evidence="2">Uncharacterized protein</fullName>
    </submittedName>
</protein>
<proteinExistence type="predicted"/>
<dbReference type="AlphaFoldDB" id="A0ABD1YXX9"/>
<evidence type="ECO:0000256" key="1">
    <source>
        <dbReference type="SAM" id="MobiDB-lite"/>
    </source>
</evidence>
<dbReference type="PANTHER" id="PTHR34123:SF4">
    <property type="entry name" value="PHOSPHORIBOSYLTRANSFERASE-LIKE PROTEIN, PUTATIVE (DUF2358)-RELATED"/>
    <property type="match status" value="1"/>
</dbReference>
<reference evidence="2 3" key="1">
    <citation type="submission" date="2024-09" db="EMBL/GenBank/DDBJ databases">
        <title>Chromosome-scale assembly of Riccia fluitans.</title>
        <authorList>
            <person name="Paukszto L."/>
            <person name="Sawicki J."/>
            <person name="Karawczyk K."/>
            <person name="Piernik-Szablinska J."/>
            <person name="Szczecinska M."/>
            <person name="Mazdziarz M."/>
        </authorList>
    </citation>
    <scope>NUCLEOTIDE SEQUENCE [LARGE SCALE GENOMIC DNA]</scope>
    <source>
        <strain evidence="2">Rf_01</strain>
        <tissue evidence="2">Aerial parts of the thallus</tissue>
    </source>
</reference>